<gene>
    <name evidence="4" type="ORF">KDAU_51930</name>
</gene>
<dbReference type="Pfam" id="PF20736">
    <property type="entry name" value="Glyco_hydro127M"/>
    <property type="match status" value="1"/>
</dbReference>
<feature type="domain" description="Non-reducing end beta-L-arabinofuranosidase-like GH127 catalytic" evidence="1">
    <location>
        <begin position="35"/>
        <end position="409"/>
    </location>
</feature>
<dbReference type="InterPro" id="IPR049046">
    <property type="entry name" value="Beta-AFase-like_GH127_middle"/>
</dbReference>
<dbReference type="OrthoDB" id="9757939at2"/>
<organism evidence="4 5">
    <name type="scientific">Dictyobacter aurantiacus</name>
    <dbReference type="NCBI Taxonomy" id="1936993"/>
    <lineage>
        <taxon>Bacteria</taxon>
        <taxon>Bacillati</taxon>
        <taxon>Chloroflexota</taxon>
        <taxon>Ktedonobacteria</taxon>
        <taxon>Ktedonobacterales</taxon>
        <taxon>Dictyobacteraceae</taxon>
        <taxon>Dictyobacter</taxon>
    </lineage>
</organism>
<dbReference type="PANTHER" id="PTHR43465">
    <property type="entry name" value="DUF1680 DOMAIN PROTEIN (AFU_ORTHOLOGUE AFUA_1G08910)"/>
    <property type="match status" value="1"/>
</dbReference>
<dbReference type="GO" id="GO:0005975">
    <property type="term" value="P:carbohydrate metabolic process"/>
    <property type="evidence" value="ECO:0007669"/>
    <property type="project" value="InterPro"/>
</dbReference>
<name>A0A401ZM17_9CHLR</name>
<sequence>MSTPMQKHEVKAQRAAVVDTSHSPFAGLRPLSVAAVRINDAFWKPRLETNRTVTIPFQYQQCEATGRLDNFRRASGHYDGPFQGRFYNDSDVYKWLEAASWSLASQPDPHLESQVEDVITIIGAAQEENGYLDTYFTFERVPERWTNLRVLHELYCAGHLIQAAVAHHRATGSTSFLKIAVRLADHIVDTFGPDGIAGACGHPEVEMALVELARDTGDQRYVQEAQFFIDQRGQHLPLMSGSTYDQDHAPIREQREVVGHAVRALYLYSGVTDIYAETGEQALEEAVEALWQNFMTRKVYITGGAGARYEGEAFGENYELPNERAYTETCAAIASVMWNWRLLLLKKEARFADALETTLYNGVLSGVSLNGQEYFYQNPLADSGHHRRQPWFSTACCPPNVARLFASLPGYLYSTSNEGLWVHLYIANTAEVPLVNGQTITVQQRTNYPWEGEVELEVQTDRPAFFSLFLRIPAWAQGASITINGQVYSGSIEPGSYVEIQREWKAGDSVHLSLPLEVRMLESNQHVRNNYRRVAILRGPLVYCVEQVDNPGVDLDAIVLPAQSEWEVVARPELLGGIQTIQARALLHASKNAVDESPLYRPYKVEKPTYTSVLLTAIPYYIWANREAGAMQVWLPVDPYV</sequence>
<dbReference type="Pfam" id="PF20737">
    <property type="entry name" value="Glyco_hydro127C"/>
    <property type="match status" value="1"/>
</dbReference>
<keyword evidence="5" id="KW-1185">Reference proteome</keyword>
<proteinExistence type="predicted"/>
<reference evidence="5" key="1">
    <citation type="submission" date="2018-12" db="EMBL/GenBank/DDBJ databases">
        <title>Tengunoibacter tsumagoiensis gen. nov., sp. nov., Dictyobacter kobayashii sp. nov., D. alpinus sp. nov., and D. joshuensis sp. nov. and description of Dictyobacteraceae fam. nov. within the order Ktedonobacterales isolated from Tengu-no-mugimeshi.</title>
        <authorList>
            <person name="Wang C.M."/>
            <person name="Zheng Y."/>
            <person name="Sakai Y."/>
            <person name="Toyoda A."/>
            <person name="Minakuchi Y."/>
            <person name="Abe K."/>
            <person name="Yokota A."/>
            <person name="Yabe S."/>
        </authorList>
    </citation>
    <scope>NUCLEOTIDE SEQUENCE [LARGE SCALE GENOMIC DNA]</scope>
    <source>
        <strain evidence="5">S-27</strain>
    </source>
</reference>
<evidence type="ECO:0000313" key="4">
    <source>
        <dbReference type="EMBL" id="GCE07864.1"/>
    </source>
</evidence>
<feature type="domain" description="Non-reducing end beta-L-arabinofuranosidase-like GH127 C-terminal" evidence="3">
    <location>
        <begin position="518"/>
        <end position="636"/>
    </location>
</feature>
<evidence type="ECO:0000259" key="1">
    <source>
        <dbReference type="Pfam" id="PF07944"/>
    </source>
</evidence>
<dbReference type="SUPFAM" id="SSF48208">
    <property type="entry name" value="Six-hairpin glycosidases"/>
    <property type="match status" value="1"/>
</dbReference>
<dbReference type="Pfam" id="PF07944">
    <property type="entry name" value="Beta-AFase-like_GH127_cat"/>
    <property type="match status" value="1"/>
</dbReference>
<feature type="domain" description="Non-reducing end beta-L-arabinofuranosidase-like GH127 middle" evidence="2">
    <location>
        <begin position="420"/>
        <end position="516"/>
    </location>
</feature>
<evidence type="ECO:0000259" key="2">
    <source>
        <dbReference type="Pfam" id="PF20736"/>
    </source>
</evidence>
<dbReference type="AlphaFoldDB" id="A0A401ZM17"/>
<protein>
    <recommendedName>
        <fullName evidence="6">Glycoside hydrolase family 127 protein</fullName>
    </recommendedName>
</protein>
<dbReference type="PANTHER" id="PTHR43465:SF2">
    <property type="entry name" value="DUF1680 DOMAIN PROTEIN (AFU_ORTHOLOGUE AFUA_1G08910)"/>
    <property type="match status" value="1"/>
</dbReference>
<dbReference type="EMBL" id="BIFQ01000002">
    <property type="protein sequence ID" value="GCE07864.1"/>
    <property type="molecule type" value="Genomic_DNA"/>
</dbReference>
<accession>A0A401ZM17</accession>
<evidence type="ECO:0000259" key="3">
    <source>
        <dbReference type="Pfam" id="PF20737"/>
    </source>
</evidence>
<dbReference type="InterPro" id="IPR008928">
    <property type="entry name" value="6-hairpin_glycosidase_sf"/>
</dbReference>
<dbReference type="InterPro" id="IPR012878">
    <property type="entry name" value="Beta-AFase-like_GH127_cat"/>
</dbReference>
<dbReference type="Proteomes" id="UP000287224">
    <property type="component" value="Unassembled WGS sequence"/>
</dbReference>
<comment type="caution">
    <text evidence="4">The sequence shown here is derived from an EMBL/GenBank/DDBJ whole genome shotgun (WGS) entry which is preliminary data.</text>
</comment>
<dbReference type="InterPro" id="IPR049174">
    <property type="entry name" value="Beta-AFase-like"/>
</dbReference>
<evidence type="ECO:0008006" key="6">
    <source>
        <dbReference type="Google" id="ProtNLM"/>
    </source>
</evidence>
<dbReference type="InterPro" id="IPR049049">
    <property type="entry name" value="Beta-AFase-like_GH127_C"/>
</dbReference>
<evidence type="ECO:0000313" key="5">
    <source>
        <dbReference type="Proteomes" id="UP000287224"/>
    </source>
</evidence>